<comment type="subcellular location">
    <subcellularLocation>
        <location evidence="10">Cytoplasm</location>
    </subcellularLocation>
</comment>
<keyword evidence="9 10" id="KW-0143">Chaperone</keyword>
<dbReference type="GO" id="GO:0005737">
    <property type="term" value="C:cytoplasm"/>
    <property type="evidence" value="ECO:0007669"/>
    <property type="project" value="UniProtKB-SubCell"/>
</dbReference>
<evidence type="ECO:0000256" key="10">
    <source>
        <dbReference type="RuleBase" id="RU364116"/>
    </source>
</evidence>
<keyword evidence="10" id="KW-0004">4Fe-4S</keyword>
<dbReference type="Proteomes" id="UP001217476">
    <property type="component" value="Chromosome"/>
</dbReference>
<dbReference type="SMART" id="SM00729">
    <property type="entry name" value="Elp3"/>
    <property type="match status" value="1"/>
</dbReference>
<evidence type="ECO:0000256" key="6">
    <source>
        <dbReference type="ARBA" id="ARBA00022723"/>
    </source>
</evidence>
<dbReference type="SFLD" id="SFLDF00562">
    <property type="entry name" value="HemN-like__clustered_with_heat"/>
    <property type="match status" value="1"/>
</dbReference>
<keyword evidence="4 10" id="KW-0349">Heme</keyword>
<evidence type="ECO:0000256" key="3">
    <source>
        <dbReference type="ARBA" id="ARBA00017228"/>
    </source>
</evidence>
<dbReference type="PANTHER" id="PTHR13932">
    <property type="entry name" value="COPROPORPHYRINIGEN III OXIDASE"/>
    <property type="match status" value="1"/>
</dbReference>
<gene>
    <name evidence="12" type="primary">hemW</name>
    <name evidence="12" type="ORF">P0Y65_18510</name>
</gene>
<dbReference type="SUPFAM" id="SSF102114">
    <property type="entry name" value="Radical SAM enzymes"/>
    <property type="match status" value="1"/>
</dbReference>
<sequence length="378" mass="42194">MFGVYVHWPFCASKCPYCDFNSHVHRGPFDEIDYVAAYEREIATTAAMTPGRKVQSIFFGGGTPSLMNPQSTGRIIDAIAKHWDIDSKAEITLEANPTSVEVDRFRGYRSAGVNRVSLGVQSLREGPLAELGRRHSVDEAIAAVRIAQSVFDRSSFDLIYGRPKQTLEDWEDELKEGLWLAQGHISLYMLTIEQGTRYFDLHQAGKLKMPNEDLAADFYELTHELTKEAGLPAYEISNHARPGQESTHNMLYWRYGEYAGIGPGAHGRLMINNQRHATAAEKMPFDWQKQVVSKGHGLVVDDVLTWEEQGDEFLVMGLRLKEGISPARFTAISGRQISRTQIDALKGYGFVETLPNGNIRVTDKGFPVLDAVVADLAA</sequence>
<dbReference type="GO" id="GO:0004109">
    <property type="term" value="F:coproporphyrinogen oxidase activity"/>
    <property type="evidence" value="ECO:0007669"/>
    <property type="project" value="InterPro"/>
</dbReference>
<dbReference type="Pfam" id="PF04055">
    <property type="entry name" value="Radical_SAM"/>
    <property type="match status" value="1"/>
</dbReference>
<evidence type="ECO:0000313" key="12">
    <source>
        <dbReference type="EMBL" id="WEK06839.1"/>
    </source>
</evidence>
<dbReference type="InterPro" id="IPR058240">
    <property type="entry name" value="rSAM_sf"/>
</dbReference>
<dbReference type="InterPro" id="IPR010723">
    <property type="entry name" value="HemN_C"/>
</dbReference>
<evidence type="ECO:0000256" key="9">
    <source>
        <dbReference type="ARBA" id="ARBA00023186"/>
    </source>
</evidence>
<dbReference type="Gene3D" id="3.20.20.70">
    <property type="entry name" value="Aldolase class I"/>
    <property type="match status" value="1"/>
</dbReference>
<feature type="domain" description="Radical SAM core" evidence="11">
    <location>
        <begin position="1"/>
        <end position="232"/>
    </location>
</feature>
<dbReference type="InterPro" id="IPR013785">
    <property type="entry name" value="Aldolase_TIM"/>
</dbReference>
<keyword evidence="10" id="KW-0963">Cytoplasm</keyword>
<dbReference type="PROSITE" id="PS51918">
    <property type="entry name" value="RADICAL_SAM"/>
    <property type="match status" value="1"/>
</dbReference>
<dbReference type="GO" id="GO:0051539">
    <property type="term" value="F:4 iron, 4 sulfur cluster binding"/>
    <property type="evidence" value="ECO:0007669"/>
    <property type="project" value="UniProtKB-UniRule"/>
</dbReference>
<dbReference type="AlphaFoldDB" id="A0AAJ5VY10"/>
<evidence type="ECO:0000256" key="5">
    <source>
        <dbReference type="ARBA" id="ARBA00022691"/>
    </source>
</evidence>
<accession>A0AAJ5VY10</accession>
<dbReference type="SFLD" id="SFLDF00288">
    <property type="entry name" value="HemN-like__clustered_with_nucl"/>
    <property type="match status" value="1"/>
</dbReference>
<evidence type="ECO:0000256" key="2">
    <source>
        <dbReference type="ARBA" id="ARBA00006100"/>
    </source>
</evidence>
<dbReference type="GO" id="GO:0006779">
    <property type="term" value="P:porphyrin-containing compound biosynthetic process"/>
    <property type="evidence" value="ECO:0007669"/>
    <property type="project" value="InterPro"/>
</dbReference>
<dbReference type="NCBIfam" id="TIGR00539">
    <property type="entry name" value="hemN_rel"/>
    <property type="match status" value="1"/>
</dbReference>
<dbReference type="InterPro" id="IPR006638">
    <property type="entry name" value="Elp3/MiaA/NifB-like_rSAM"/>
</dbReference>
<dbReference type="InterPro" id="IPR004559">
    <property type="entry name" value="HemW-like"/>
</dbReference>
<dbReference type="EMBL" id="CP119312">
    <property type="protein sequence ID" value="WEK06839.1"/>
    <property type="molecule type" value="Genomic_DNA"/>
</dbReference>
<dbReference type="Pfam" id="PF06969">
    <property type="entry name" value="HemN_C"/>
    <property type="match status" value="1"/>
</dbReference>
<dbReference type="SFLD" id="SFLDG01065">
    <property type="entry name" value="anaerobic_coproporphyrinogen-I"/>
    <property type="match status" value="1"/>
</dbReference>
<evidence type="ECO:0000259" key="11">
    <source>
        <dbReference type="PROSITE" id="PS51918"/>
    </source>
</evidence>
<proteinExistence type="inferred from homology"/>
<evidence type="ECO:0000256" key="8">
    <source>
        <dbReference type="ARBA" id="ARBA00023014"/>
    </source>
</evidence>
<dbReference type="PANTHER" id="PTHR13932:SF5">
    <property type="entry name" value="RADICAL S-ADENOSYL METHIONINE DOMAIN-CONTAINING PROTEIN 1, MITOCHONDRIAL"/>
    <property type="match status" value="1"/>
</dbReference>
<reference evidence="12" key="1">
    <citation type="submission" date="2023-03" db="EMBL/GenBank/DDBJ databases">
        <title>Andean soil-derived lignocellulolytic bacterial consortium as a source of novel taxa and putative plastic-active enzymes.</title>
        <authorList>
            <person name="Diaz-Garcia L."/>
            <person name="Chuvochina M."/>
            <person name="Feuerriegel G."/>
            <person name="Bunk B."/>
            <person name="Sproer C."/>
            <person name="Streit W.R."/>
            <person name="Rodriguez L.M."/>
            <person name="Overmann J."/>
            <person name="Jimenez D.J."/>
        </authorList>
    </citation>
    <scope>NUCLEOTIDE SEQUENCE</scope>
    <source>
        <strain evidence="12">MAG 4196</strain>
    </source>
</reference>
<organism evidence="12 13">
    <name type="scientific">Candidatus Devosia phytovorans</name>
    <dbReference type="NCBI Taxonomy" id="3121372"/>
    <lineage>
        <taxon>Bacteria</taxon>
        <taxon>Pseudomonadati</taxon>
        <taxon>Pseudomonadota</taxon>
        <taxon>Alphaproteobacteria</taxon>
        <taxon>Hyphomicrobiales</taxon>
        <taxon>Devosiaceae</taxon>
        <taxon>Devosia</taxon>
    </lineage>
</organism>
<name>A0AAJ5VY10_9HYPH</name>
<keyword evidence="6 10" id="KW-0479">Metal-binding</keyword>
<comment type="cofactor">
    <cofactor evidence="1">
        <name>[4Fe-4S] cluster</name>
        <dbReference type="ChEBI" id="CHEBI:49883"/>
    </cofactor>
</comment>
<evidence type="ECO:0000256" key="7">
    <source>
        <dbReference type="ARBA" id="ARBA00023004"/>
    </source>
</evidence>
<dbReference type="GO" id="GO:0046872">
    <property type="term" value="F:metal ion binding"/>
    <property type="evidence" value="ECO:0007669"/>
    <property type="project" value="UniProtKB-UniRule"/>
</dbReference>
<keyword evidence="5 10" id="KW-0949">S-adenosyl-L-methionine</keyword>
<comment type="similarity">
    <text evidence="2">Belongs to the anaerobic coproporphyrinogen-III oxidase family. HemW subfamily.</text>
</comment>
<evidence type="ECO:0000256" key="1">
    <source>
        <dbReference type="ARBA" id="ARBA00001966"/>
    </source>
</evidence>
<evidence type="ECO:0000313" key="13">
    <source>
        <dbReference type="Proteomes" id="UP001217476"/>
    </source>
</evidence>
<keyword evidence="8 10" id="KW-0411">Iron-sulfur</keyword>
<comment type="function">
    <text evidence="10">Probably acts as a heme chaperone, transferring heme to an unknown acceptor. Binds one molecule of heme per monomer, possibly covalently. Binds 1 [4Fe-4S] cluster. The cluster is coordinated with 3 cysteines and an exchangeable S-adenosyl-L-methionine.</text>
</comment>
<keyword evidence="7 10" id="KW-0408">Iron</keyword>
<dbReference type="SFLD" id="SFLDS00029">
    <property type="entry name" value="Radical_SAM"/>
    <property type="match status" value="1"/>
</dbReference>
<dbReference type="InterPro" id="IPR007197">
    <property type="entry name" value="rSAM"/>
</dbReference>
<dbReference type="InterPro" id="IPR034505">
    <property type="entry name" value="Coproporphyrinogen-III_oxidase"/>
</dbReference>
<protein>
    <recommendedName>
        <fullName evidence="3 10">Heme chaperone HemW</fullName>
    </recommendedName>
</protein>
<evidence type="ECO:0000256" key="4">
    <source>
        <dbReference type="ARBA" id="ARBA00022617"/>
    </source>
</evidence>
<dbReference type="CDD" id="cd01335">
    <property type="entry name" value="Radical_SAM"/>
    <property type="match status" value="1"/>
</dbReference>